<dbReference type="AlphaFoldDB" id="A0A6G1EAN5"/>
<proteinExistence type="predicted"/>
<comment type="caution">
    <text evidence="1">The sequence shown here is derived from an EMBL/GenBank/DDBJ whole genome shotgun (WGS) entry which is preliminary data.</text>
</comment>
<sequence length="191" mass="21312">MRAISASAYPVRTHKEFDLLCVAHPLLPHLEFRLPDEFSNSVRRPRRRSASVAASPWRWSPRCCSARTRLRRRACATPTSPRLRSRAAPAGSDDCVALRLPIWDECLAVARPGDARGGLGAPPRAMRKVLSVVHGAPQEGSIYAGVLRRHGAARLHPAGRQRSAAADREVRTWSSGLQAVPRRERMRYARW</sequence>
<organism evidence="1 2">
    <name type="scientific">Oryza meyeriana var. granulata</name>
    <dbReference type="NCBI Taxonomy" id="110450"/>
    <lineage>
        <taxon>Eukaryota</taxon>
        <taxon>Viridiplantae</taxon>
        <taxon>Streptophyta</taxon>
        <taxon>Embryophyta</taxon>
        <taxon>Tracheophyta</taxon>
        <taxon>Spermatophyta</taxon>
        <taxon>Magnoliopsida</taxon>
        <taxon>Liliopsida</taxon>
        <taxon>Poales</taxon>
        <taxon>Poaceae</taxon>
        <taxon>BOP clade</taxon>
        <taxon>Oryzoideae</taxon>
        <taxon>Oryzeae</taxon>
        <taxon>Oryzinae</taxon>
        <taxon>Oryza</taxon>
        <taxon>Oryza meyeriana</taxon>
    </lineage>
</organism>
<reference evidence="1 2" key="1">
    <citation type="submission" date="2019-11" db="EMBL/GenBank/DDBJ databases">
        <title>Whole genome sequence of Oryza granulata.</title>
        <authorList>
            <person name="Li W."/>
        </authorList>
    </citation>
    <scope>NUCLEOTIDE SEQUENCE [LARGE SCALE GENOMIC DNA]</scope>
    <source>
        <strain evidence="2">cv. Menghai</strain>
        <tissue evidence="1">Leaf</tissue>
    </source>
</reference>
<gene>
    <name evidence="1" type="ORF">E2562_020103</name>
</gene>
<dbReference type="EMBL" id="SPHZ02000004">
    <property type="protein sequence ID" value="KAF0921809.1"/>
    <property type="molecule type" value="Genomic_DNA"/>
</dbReference>
<keyword evidence="2" id="KW-1185">Reference proteome</keyword>
<name>A0A6G1EAN5_9ORYZ</name>
<evidence type="ECO:0000313" key="2">
    <source>
        <dbReference type="Proteomes" id="UP000479710"/>
    </source>
</evidence>
<dbReference type="Proteomes" id="UP000479710">
    <property type="component" value="Unassembled WGS sequence"/>
</dbReference>
<protein>
    <submittedName>
        <fullName evidence="1">Uncharacterized protein</fullName>
    </submittedName>
</protein>
<accession>A0A6G1EAN5</accession>
<evidence type="ECO:0000313" key="1">
    <source>
        <dbReference type="EMBL" id="KAF0921809.1"/>
    </source>
</evidence>